<evidence type="ECO:0000259" key="1">
    <source>
        <dbReference type="Pfam" id="PF20737"/>
    </source>
</evidence>
<dbReference type="Proteomes" id="UP000069697">
    <property type="component" value="Unassembled WGS sequence"/>
</dbReference>
<comment type="caution">
    <text evidence="2">The sequence shown here is derived from an EMBL/GenBank/DDBJ whole genome shotgun (WGS) entry which is preliminary data.</text>
</comment>
<organism evidence="2 3">
    <name type="scientific">Paenibacillus amylolyticus</name>
    <dbReference type="NCBI Taxonomy" id="1451"/>
    <lineage>
        <taxon>Bacteria</taxon>
        <taxon>Bacillati</taxon>
        <taxon>Bacillota</taxon>
        <taxon>Bacilli</taxon>
        <taxon>Bacillales</taxon>
        <taxon>Paenibacillaceae</taxon>
        <taxon>Paenibacillus</taxon>
    </lineage>
</organism>
<protein>
    <recommendedName>
        <fullName evidence="1">Non-reducing end beta-L-arabinofuranosidase-like GH127 C-terminal domain-containing protein</fullName>
    </recommendedName>
</protein>
<dbReference type="InterPro" id="IPR049049">
    <property type="entry name" value="Beta-AFase-like_GH127_C"/>
</dbReference>
<evidence type="ECO:0000313" key="2">
    <source>
        <dbReference type="EMBL" id="GAS85195.1"/>
    </source>
</evidence>
<feature type="domain" description="Non-reducing end beta-L-arabinofuranosidase-like GH127 C-terminal" evidence="1">
    <location>
        <begin position="20"/>
        <end position="63"/>
    </location>
</feature>
<dbReference type="AlphaFoldDB" id="A0A100VSG0"/>
<gene>
    <name evidence="2" type="ORF">PAHA3_5316</name>
</gene>
<accession>A0A100VSG0</accession>
<proteinExistence type="predicted"/>
<name>A0A100VSG0_PAEAM</name>
<reference evidence="3" key="2">
    <citation type="submission" date="2016-01" db="EMBL/GenBank/DDBJ databases">
        <title>Draft Genome Sequence of Paenibacillus amylolyticus Heshi-A3 that Was Isolated from Fermented Rice Bran with Aging Salted Mackerel, Which Was Named Heshiko as Traditional Fermented Seafood in Japan.</title>
        <authorList>
            <person name="Akuzawa S."/>
            <person name="Nakagawa J."/>
            <person name="Kanekatsu T."/>
            <person name="Kubota E."/>
            <person name="Ohtake R."/>
            <person name="Suzuki T."/>
            <person name="Kanesaki Y."/>
        </authorList>
    </citation>
    <scope>NUCLEOTIDE SEQUENCE [LARGE SCALE GENOMIC DNA]</scope>
    <source>
        <strain evidence="3">Heshi-A3</strain>
    </source>
</reference>
<dbReference type="EMBL" id="BCNV01000007">
    <property type="protein sequence ID" value="GAS85195.1"/>
    <property type="molecule type" value="Genomic_DNA"/>
</dbReference>
<evidence type="ECO:0000313" key="3">
    <source>
        <dbReference type="Proteomes" id="UP000069697"/>
    </source>
</evidence>
<dbReference type="Pfam" id="PF20737">
    <property type="entry name" value="Glyco_hydro127C"/>
    <property type="match status" value="1"/>
</dbReference>
<reference evidence="2 3" key="1">
    <citation type="journal article" date="2016" name="Genome Announc.">
        <title>Draft Genome Sequence of Paenibacillus amylolyticus Heshi-A3, Isolated from Fermented Rice Bran in a Japanese Fermented Seafood Dish.</title>
        <authorList>
            <person name="Akuzawa S."/>
            <person name="Nagaoka J."/>
            <person name="Kanekatsu M."/>
            <person name="Kubota E."/>
            <person name="Ohtake R."/>
            <person name="Suzuki T."/>
            <person name="Kanesaki Y."/>
        </authorList>
    </citation>
    <scope>NUCLEOTIDE SEQUENCE [LARGE SCALE GENOMIC DNA]</scope>
    <source>
        <strain evidence="2 3">Heshi-A3</strain>
    </source>
</reference>
<sequence>MVFQDSDVAKWIEAASYLLGHDHIRDTFGKVAIQRGPFMYCLEETDNGAGLYRIQLPALADFEVNSGGGGTATRWRGGDSRG</sequence>